<dbReference type="KEGG" id="tbg:TbgDal_X13150"/>
<proteinExistence type="predicted"/>
<sequence length="145" mass="16513">MSMLVCRIFGSILPVKPCSPIHLGERVISFLLGVCNYSGVLRYRFWGCRGRRRILCYGSAKGVSVELQSPSEPGNEVFLCFLKVAHYYSTVKIFATRVLMKELLKGKSLATKSVHSIQAAFRTKFRKRASFILNRRFCFCFPEST</sequence>
<gene>
    <name evidence="1" type="ORF">TbgDal_X13150</name>
</gene>
<dbReference type="EMBL" id="FN554973">
    <property type="protein sequence ID" value="CBH16219.1"/>
    <property type="molecule type" value="Genomic_DNA"/>
</dbReference>
<evidence type="ECO:0000313" key="1">
    <source>
        <dbReference type="EMBL" id="CBH16219.1"/>
    </source>
</evidence>
<accession>D0A4M5</accession>
<evidence type="ECO:0000313" key="2">
    <source>
        <dbReference type="Proteomes" id="UP000002316"/>
    </source>
</evidence>
<dbReference type="GeneID" id="23864512"/>
<dbReference type="Proteomes" id="UP000002316">
    <property type="component" value="Chromosome 10"/>
</dbReference>
<protein>
    <submittedName>
        <fullName evidence="1">Uncharacterized protein</fullName>
    </submittedName>
</protein>
<reference evidence="2" key="1">
    <citation type="journal article" date="2010" name="PLoS Negl. Trop. Dis.">
        <title>The genome sequence of Trypanosoma brucei gambiense, causative agent of chronic human african trypanosomiasis.</title>
        <authorList>
            <person name="Jackson A.P."/>
            <person name="Sanders M."/>
            <person name="Berry A."/>
            <person name="McQuillan J."/>
            <person name="Aslett M.A."/>
            <person name="Quail M.A."/>
            <person name="Chukualim B."/>
            <person name="Capewell P."/>
            <person name="MacLeod A."/>
            <person name="Melville S.E."/>
            <person name="Gibson W."/>
            <person name="Barry J.D."/>
            <person name="Berriman M."/>
            <person name="Hertz-Fowler C."/>
        </authorList>
    </citation>
    <scope>NUCLEOTIDE SEQUENCE [LARGE SCALE GENOMIC DNA]</scope>
    <source>
        <strain evidence="2">MHOM/CI/86/DAL972</strain>
    </source>
</reference>
<name>D0A4M5_TRYB9</name>
<dbReference type="AlphaFoldDB" id="D0A4M5"/>
<dbReference type="RefSeq" id="XP_011778483.1">
    <property type="nucleotide sequence ID" value="XM_011780181.1"/>
</dbReference>
<organism evidence="1 2">
    <name type="scientific">Trypanosoma brucei gambiense (strain MHOM/CI/86/DAL972)</name>
    <dbReference type="NCBI Taxonomy" id="679716"/>
    <lineage>
        <taxon>Eukaryota</taxon>
        <taxon>Discoba</taxon>
        <taxon>Euglenozoa</taxon>
        <taxon>Kinetoplastea</taxon>
        <taxon>Metakinetoplastina</taxon>
        <taxon>Trypanosomatida</taxon>
        <taxon>Trypanosomatidae</taxon>
        <taxon>Trypanosoma</taxon>
    </lineage>
</organism>